<dbReference type="RefSeq" id="WP_021720984.1">
    <property type="nucleotide sequence ID" value="NZ_FR892819.1"/>
</dbReference>
<dbReference type="AlphaFoldDB" id="R6WGQ9"/>
<dbReference type="EMBL" id="CBGL010000029">
    <property type="protein sequence ID" value="CDD10328.1"/>
    <property type="molecule type" value="Genomic_DNA"/>
</dbReference>
<organism evidence="2">
    <name type="scientific">Phascolarctobacterium succinatutens CAG:287</name>
    <dbReference type="NCBI Taxonomy" id="1263101"/>
    <lineage>
        <taxon>Bacteria</taxon>
        <taxon>Bacillati</taxon>
        <taxon>Bacillota</taxon>
        <taxon>Negativicutes</taxon>
        <taxon>Acidaminococcales</taxon>
        <taxon>Acidaminococcaceae</taxon>
        <taxon>Phascolarctobacterium</taxon>
    </lineage>
</organism>
<dbReference type="Proteomes" id="UP000014937">
    <property type="component" value="Unassembled WGS sequence"/>
</dbReference>
<sequence>MNEPIVSPWLIYWAGRMDMIHHFCVVAGVLLTMGAGISITGIVSSLDNCDIGCGLGKAFLNFTKKLTCVALIVDALAIAVPTKDEMIAMYVAGRITPANIEATGELADKAVDKLIEKILKASKAMKE</sequence>
<evidence type="ECO:0000313" key="2">
    <source>
        <dbReference type="EMBL" id="CDD10328.1"/>
    </source>
</evidence>
<keyword evidence="1" id="KW-0812">Transmembrane</keyword>
<reference evidence="2" key="1">
    <citation type="submission" date="2012-11" db="EMBL/GenBank/DDBJ databases">
        <title>Dependencies among metagenomic species, viruses, plasmids and units of genetic variation.</title>
        <authorList>
            <person name="Nielsen H.B."/>
            <person name="Almeida M."/>
            <person name="Juncker A.S."/>
            <person name="Rasmussen S."/>
            <person name="Li J."/>
            <person name="Sunagawa S."/>
            <person name="Plichta D."/>
            <person name="Gautier L."/>
            <person name="Le Chatelier E."/>
            <person name="Peletier E."/>
            <person name="Bonde I."/>
            <person name="Nielsen T."/>
            <person name="Manichanh C."/>
            <person name="Arumugam M."/>
            <person name="Batto J."/>
            <person name="Santos M.B.Q.D."/>
            <person name="Blom N."/>
            <person name="Borruel N."/>
            <person name="Burgdorf K.S."/>
            <person name="Boumezbeur F."/>
            <person name="Casellas F."/>
            <person name="Dore J."/>
            <person name="Guarner F."/>
            <person name="Hansen T."/>
            <person name="Hildebrand F."/>
            <person name="Kaas R.S."/>
            <person name="Kennedy S."/>
            <person name="Kristiansen K."/>
            <person name="Kultima J.R."/>
            <person name="Leonard P."/>
            <person name="Levenez F."/>
            <person name="Lund O."/>
            <person name="Moumen B."/>
            <person name="Le Paslier D."/>
            <person name="Pons N."/>
            <person name="Pedersen O."/>
            <person name="Prifti E."/>
            <person name="Qin J."/>
            <person name="Raes J."/>
            <person name="Tap J."/>
            <person name="Tims S."/>
            <person name="Ussery D.W."/>
            <person name="Yamada T."/>
            <person name="MetaHit consortium"/>
            <person name="Renault P."/>
            <person name="Sicheritz-Ponten T."/>
            <person name="Bork P."/>
            <person name="Wang J."/>
            <person name="Brunak S."/>
            <person name="Ehrlich S.D."/>
        </authorList>
    </citation>
    <scope>NUCLEOTIDE SEQUENCE [LARGE SCALE GENOMIC DNA]</scope>
</reference>
<feature type="transmembrane region" description="Helical" evidence="1">
    <location>
        <begin position="20"/>
        <end position="43"/>
    </location>
</feature>
<keyword evidence="1" id="KW-0472">Membrane</keyword>
<name>R6WGQ9_9FIRM</name>
<dbReference type="HOGENOM" id="CLU_1968479_0_0_9"/>
<accession>R6WGQ9</accession>
<comment type="caution">
    <text evidence="2">The sequence shown here is derived from an EMBL/GenBank/DDBJ whole genome shotgun (WGS) entry which is preliminary data.</text>
</comment>
<evidence type="ECO:0000256" key="1">
    <source>
        <dbReference type="SAM" id="Phobius"/>
    </source>
</evidence>
<protein>
    <submittedName>
        <fullName evidence="2">Uncharacterized protein</fullName>
    </submittedName>
</protein>
<keyword evidence="1" id="KW-1133">Transmembrane helix</keyword>
<gene>
    <name evidence="2" type="ORF">BN587_01952</name>
</gene>
<proteinExistence type="predicted"/>